<dbReference type="InterPro" id="IPR050368">
    <property type="entry name" value="ClC-type_chloride_channel"/>
</dbReference>
<dbReference type="AlphaFoldDB" id="A0A1W1BKF0"/>
<feature type="transmembrane region" description="Helical" evidence="5">
    <location>
        <begin position="184"/>
        <end position="209"/>
    </location>
</feature>
<organism evidence="6">
    <name type="scientific">hydrothermal vent metagenome</name>
    <dbReference type="NCBI Taxonomy" id="652676"/>
    <lineage>
        <taxon>unclassified sequences</taxon>
        <taxon>metagenomes</taxon>
        <taxon>ecological metagenomes</taxon>
    </lineage>
</organism>
<evidence type="ECO:0000256" key="5">
    <source>
        <dbReference type="SAM" id="Phobius"/>
    </source>
</evidence>
<dbReference type="InterPro" id="IPR014743">
    <property type="entry name" value="Cl-channel_core"/>
</dbReference>
<dbReference type="PRINTS" id="PR00762">
    <property type="entry name" value="CLCHANNEL"/>
</dbReference>
<dbReference type="InterPro" id="IPR001807">
    <property type="entry name" value="ClC"/>
</dbReference>
<protein>
    <submittedName>
        <fullName evidence="6">Chloride channel protein</fullName>
    </submittedName>
</protein>
<keyword evidence="4 5" id="KW-0472">Membrane</keyword>
<dbReference type="EMBL" id="FPHC01000031">
    <property type="protein sequence ID" value="SFV54034.1"/>
    <property type="molecule type" value="Genomic_DNA"/>
</dbReference>
<accession>A0A1W1BKF0</accession>
<gene>
    <name evidence="6" type="ORF">MNB_SV-6-98</name>
</gene>
<evidence type="ECO:0000313" key="6">
    <source>
        <dbReference type="EMBL" id="SFV54034.1"/>
    </source>
</evidence>
<evidence type="ECO:0000256" key="2">
    <source>
        <dbReference type="ARBA" id="ARBA00022692"/>
    </source>
</evidence>
<feature type="transmembrane region" description="Helical" evidence="5">
    <location>
        <begin position="12"/>
        <end position="36"/>
    </location>
</feature>
<feature type="transmembrane region" description="Helical" evidence="5">
    <location>
        <begin position="305"/>
        <end position="338"/>
    </location>
</feature>
<sequence length="468" mass="51419">MNRHTIEQISIFISITKWLFISSIIGMVIGAGVTFFLKLLEISENNQDSLPFEHYYLLPFALLFTVWLIKRFAPDAEGHGTEKVIEAVHKKSGKIDIAVIPVKLLATILTIFAGGSVGKEGPAAQIGAGMASFLSDMLNFTKEDRKKLVICGIGAGFATVFGTPIAAAIFGLEVLVIGLIRYDVLLPSFIAGFSAFSTAQYLGVTYTYFNIHFHQYVSLDLLLIGEVVLAGLFFGLISDITITMLKSISKYIKNISLNIYIKAFLGGLLLVLLSFVVGDQYFGLGLNSINNALQPNPYLPSDLPWYSFLIKMLFTSVTLGVGGSGGIVTPIFFIGATSGHWLGTMMGDHVTLFAALGFISVLAGTTNAPIAATIMAMELFGLEVAHYAAISVVISFLMTGHRSVFASQILAMKKSDILKIDFGEDVEHAKVDMEESDIKRINIIRDRIEKRRKKHMERYKNRKDRTEE</sequence>
<feature type="transmembrane region" description="Helical" evidence="5">
    <location>
        <begin position="94"/>
        <end position="113"/>
    </location>
</feature>
<dbReference type="Pfam" id="PF00654">
    <property type="entry name" value="Voltage_CLC"/>
    <property type="match status" value="1"/>
</dbReference>
<feature type="transmembrane region" description="Helical" evidence="5">
    <location>
        <begin position="147"/>
        <end position="172"/>
    </location>
</feature>
<feature type="transmembrane region" description="Helical" evidence="5">
    <location>
        <begin position="56"/>
        <end position="73"/>
    </location>
</feature>
<dbReference type="PANTHER" id="PTHR43427:SF12">
    <property type="entry name" value="CHLORIDE TRANSPORTER"/>
    <property type="match status" value="1"/>
</dbReference>
<proteinExistence type="predicted"/>
<dbReference type="GO" id="GO:0015108">
    <property type="term" value="F:chloride transmembrane transporter activity"/>
    <property type="evidence" value="ECO:0007669"/>
    <property type="project" value="InterPro"/>
</dbReference>
<keyword evidence="3 5" id="KW-1133">Transmembrane helix</keyword>
<comment type="subcellular location">
    <subcellularLocation>
        <location evidence="1">Membrane</location>
        <topology evidence="1">Multi-pass membrane protein</topology>
    </subcellularLocation>
</comment>
<feature type="transmembrane region" description="Helical" evidence="5">
    <location>
        <begin position="350"/>
        <end position="372"/>
    </location>
</feature>
<name>A0A1W1BKF0_9ZZZZ</name>
<reference evidence="6" key="1">
    <citation type="submission" date="2016-10" db="EMBL/GenBank/DDBJ databases">
        <authorList>
            <person name="de Groot N.N."/>
        </authorList>
    </citation>
    <scope>NUCLEOTIDE SEQUENCE</scope>
</reference>
<feature type="transmembrane region" description="Helical" evidence="5">
    <location>
        <begin position="221"/>
        <end position="245"/>
    </location>
</feature>
<dbReference type="PANTHER" id="PTHR43427">
    <property type="entry name" value="CHLORIDE CHANNEL PROTEIN CLC-E"/>
    <property type="match status" value="1"/>
</dbReference>
<evidence type="ECO:0000256" key="3">
    <source>
        <dbReference type="ARBA" id="ARBA00022989"/>
    </source>
</evidence>
<dbReference type="SUPFAM" id="SSF81340">
    <property type="entry name" value="Clc chloride channel"/>
    <property type="match status" value="1"/>
</dbReference>
<dbReference type="Gene3D" id="1.10.3080.10">
    <property type="entry name" value="Clc chloride channel"/>
    <property type="match status" value="1"/>
</dbReference>
<evidence type="ECO:0000256" key="4">
    <source>
        <dbReference type="ARBA" id="ARBA00023136"/>
    </source>
</evidence>
<feature type="transmembrane region" description="Helical" evidence="5">
    <location>
        <begin position="384"/>
        <end position="405"/>
    </location>
</feature>
<feature type="transmembrane region" description="Helical" evidence="5">
    <location>
        <begin position="257"/>
        <end position="277"/>
    </location>
</feature>
<dbReference type="GO" id="GO:0016020">
    <property type="term" value="C:membrane"/>
    <property type="evidence" value="ECO:0007669"/>
    <property type="project" value="UniProtKB-SubCell"/>
</dbReference>
<keyword evidence="2 5" id="KW-0812">Transmembrane</keyword>
<evidence type="ECO:0000256" key="1">
    <source>
        <dbReference type="ARBA" id="ARBA00004141"/>
    </source>
</evidence>